<dbReference type="AlphaFoldDB" id="A0A0K2U3R5"/>
<accession>A0A0K2U3R5</accession>
<evidence type="ECO:0000313" key="1">
    <source>
        <dbReference type="EMBL" id="CDW32934.1"/>
    </source>
</evidence>
<protein>
    <submittedName>
        <fullName evidence="1">Uncharacterized protein</fullName>
    </submittedName>
</protein>
<reference evidence="1" key="1">
    <citation type="submission" date="2014-05" db="EMBL/GenBank/DDBJ databases">
        <authorList>
            <person name="Chronopoulou M."/>
        </authorList>
    </citation>
    <scope>NUCLEOTIDE SEQUENCE</scope>
    <source>
        <tissue evidence="1">Whole organism</tissue>
    </source>
</reference>
<dbReference type="EMBL" id="HACA01015573">
    <property type="protein sequence ID" value="CDW32934.1"/>
    <property type="molecule type" value="Transcribed_RNA"/>
</dbReference>
<organism evidence="1">
    <name type="scientific">Lepeophtheirus salmonis</name>
    <name type="common">Salmon louse</name>
    <name type="synonym">Caligus salmonis</name>
    <dbReference type="NCBI Taxonomy" id="72036"/>
    <lineage>
        <taxon>Eukaryota</taxon>
        <taxon>Metazoa</taxon>
        <taxon>Ecdysozoa</taxon>
        <taxon>Arthropoda</taxon>
        <taxon>Crustacea</taxon>
        <taxon>Multicrustacea</taxon>
        <taxon>Hexanauplia</taxon>
        <taxon>Copepoda</taxon>
        <taxon>Siphonostomatoida</taxon>
        <taxon>Caligidae</taxon>
        <taxon>Lepeophtheirus</taxon>
    </lineage>
</organism>
<name>A0A0K2U3R5_LEPSM</name>
<proteinExistence type="predicted"/>
<sequence length="36" mass="4390">MTERRPSEEEREFSSSIHSSFFEIQLYFVSYSLKKN</sequence>